<keyword evidence="5" id="KW-0460">Magnesium</keyword>
<reference evidence="7" key="2">
    <citation type="submission" date="2011-08" db="EMBL/GenBank/DDBJ databases">
        <title>The genomic sequence of the Chinese hamster ovary CHO-K1 cell line.</title>
        <authorList>
            <person name="Xu X."/>
            <person name="Nagarajan H."/>
            <person name="Lewis N.E."/>
            <person name="Pan S."/>
            <person name="Cai Z."/>
            <person name="Liu X."/>
            <person name="Chen W."/>
            <person name="Xie M."/>
            <person name="Wang W."/>
            <person name="Hammond S."/>
            <person name="Andersen M.R."/>
            <person name="Neff N."/>
            <person name="Passarelli B."/>
            <person name="Koh W."/>
            <person name="Fan C.H."/>
            <person name="Wang J."/>
            <person name="Gui Y."/>
            <person name="Lee K.H."/>
            <person name="Betenbaugh M.J."/>
            <person name="Quake S.R."/>
            <person name="Famili I."/>
            <person name="Palsson B.O."/>
            <person name="Wang J."/>
        </authorList>
    </citation>
    <scope>NUCLEOTIDE SEQUENCE</scope>
</reference>
<dbReference type="EMBL" id="JH001359">
    <property type="protein sequence ID" value="EGW09020.1"/>
    <property type="molecule type" value="Genomic_DNA"/>
</dbReference>
<feature type="binding site" evidence="5">
    <location>
        <position position="39"/>
    </location>
    <ligand>
        <name>Mg(2+)</name>
        <dbReference type="ChEBI" id="CHEBI:18420"/>
    </ligand>
</feature>
<dbReference type="Proteomes" id="UP000001075">
    <property type="component" value="Unassembled WGS sequence"/>
</dbReference>
<keyword evidence="3" id="KW-0336">GPI-anchor</keyword>
<dbReference type="GO" id="GO:0004035">
    <property type="term" value="F:alkaline phosphatase activity"/>
    <property type="evidence" value="ECO:0007669"/>
    <property type="project" value="UniProtKB-EC"/>
</dbReference>
<dbReference type="SUPFAM" id="SSF53649">
    <property type="entry name" value="Alkaline phosphatase-like"/>
    <property type="match status" value="1"/>
</dbReference>
<keyword evidence="3" id="KW-0449">Lipoprotein</keyword>
<dbReference type="Gene3D" id="3.40.720.10">
    <property type="entry name" value="Alkaline Phosphatase, subunit A"/>
    <property type="match status" value="1"/>
</dbReference>
<evidence type="ECO:0000256" key="1">
    <source>
        <dbReference type="ARBA" id="ARBA00004609"/>
    </source>
</evidence>
<sequence>MEEKSPAFWNQKAAKALDIAKKLQPIQTSAKNLIIFLGDVTATRILKGQMQGHLGPETPLAMDSFPYMALSKTYNMDRQVPDSAGTAITYLCGAKANYKTIGVSTAAWFNQCNTTFGDEVISVMCCAKKAVGRSGDHHISTAGTYAHTVNCDWYSDAEMSASAVLNVCKGIATQLISNVDTDVNSKNEEGGLD</sequence>
<proteinExistence type="inferred from homology"/>
<keyword evidence="5" id="KW-0479">Metal-binding</keyword>
<gene>
    <name evidence="7" type="ORF">I79_019052</name>
</gene>
<organism evidence="7 9">
    <name type="scientific">Cricetulus griseus</name>
    <name type="common">Chinese hamster</name>
    <name type="synonym">Cricetulus barabensis griseus</name>
    <dbReference type="NCBI Taxonomy" id="10029"/>
    <lineage>
        <taxon>Eukaryota</taxon>
        <taxon>Metazoa</taxon>
        <taxon>Chordata</taxon>
        <taxon>Craniata</taxon>
        <taxon>Vertebrata</taxon>
        <taxon>Euteleostomi</taxon>
        <taxon>Mammalia</taxon>
        <taxon>Eutheria</taxon>
        <taxon>Euarchontoglires</taxon>
        <taxon>Glires</taxon>
        <taxon>Rodentia</taxon>
        <taxon>Myomorpha</taxon>
        <taxon>Muroidea</taxon>
        <taxon>Cricetidae</taxon>
        <taxon>Cricetinae</taxon>
        <taxon>Cricetulus</taxon>
    </lineage>
</organism>
<comment type="similarity">
    <text evidence="6">Belongs to the alkaline phosphatase family.</text>
</comment>
<comment type="cofactor">
    <cofactor evidence="5">
        <name>Zn(2+)</name>
        <dbReference type="ChEBI" id="CHEBI:29105"/>
    </cofactor>
    <text evidence="5">Binds 2 Zn(2+) ions.</text>
</comment>
<keyword evidence="5" id="KW-0862">Zinc</keyword>
<keyword evidence="3" id="KW-0472">Membrane</keyword>
<dbReference type="AlphaFoldDB" id="G3I6D5"/>
<dbReference type="STRING" id="10029.G3I6D5"/>
<dbReference type="InterPro" id="IPR001952">
    <property type="entry name" value="Alkaline_phosphatase"/>
</dbReference>
<dbReference type="Pfam" id="PF00245">
    <property type="entry name" value="Alk_phosphatase"/>
    <property type="match status" value="1"/>
</dbReference>
<comment type="cofactor">
    <cofactor evidence="5">
        <name>Mg(2+)</name>
        <dbReference type="ChEBI" id="CHEBI:18420"/>
    </cofactor>
    <text evidence="5">Binds 1 Mg(2+) ion.</text>
</comment>
<dbReference type="PRINTS" id="PR00113">
    <property type="entry name" value="ALKPHPHTASE"/>
</dbReference>
<dbReference type="GO" id="GO:0046872">
    <property type="term" value="F:metal ion binding"/>
    <property type="evidence" value="ECO:0007669"/>
    <property type="project" value="UniProtKB-KW"/>
</dbReference>
<dbReference type="SMART" id="SM00098">
    <property type="entry name" value="alkPPc"/>
    <property type="match status" value="1"/>
</dbReference>
<feature type="active site" description="Phosphoserine intermediate" evidence="4">
    <location>
        <position position="83"/>
    </location>
</feature>
<name>G3I6D5_CRIGR</name>
<evidence type="ECO:0000256" key="5">
    <source>
        <dbReference type="PIRSR" id="PIRSR601952-2"/>
    </source>
</evidence>
<reference evidence="8" key="3">
    <citation type="submission" date="2025-05" db="UniProtKB">
        <authorList>
            <consortium name="Ensembl"/>
        </authorList>
    </citation>
    <scope>IDENTIFICATION</scope>
</reference>
<dbReference type="Ensembl" id="ENSCGRT00001030015.1">
    <property type="protein sequence ID" value="ENSCGRP00001025769.1"/>
    <property type="gene ID" value="ENSCGRG00001023274.1"/>
</dbReference>
<evidence type="ECO:0000256" key="4">
    <source>
        <dbReference type="PIRSR" id="PIRSR601952-1"/>
    </source>
</evidence>
<keyword evidence="3" id="KW-0325">Glycoprotein</keyword>
<dbReference type="InterPro" id="IPR017850">
    <property type="entry name" value="Alkaline_phosphatase_core_sf"/>
</dbReference>
<dbReference type="PANTHER" id="PTHR11596">
    <property type="entry name" value="ALKALINE PHOSPHATASE"/>
    <property type="match status" value="1"/>
</dbReference>
<dbReference type="GO" id="GO:0005886">
    <property type="term" value="C:plasma membrane"/>
    <property type="evidence" value="ECO:0007669"/>
    <property type="project" value="UniProtKB-SubCell"/>
</dbReference>
<dbReference type="OMA" id="DEERIHP"/>
<feature type="binding site" evidence="5">
    <location>
        <position position="140"/>
    </location>
    <ligand>
        <name>Mg(2+)</name>
        <dbReference type="ChEBI" id="CHEBI:18420"/>
    </ligand>
</feature>
<comment type="subcellular location">
    <subcellularLocation>
        <location evidence="1">Cell membrane</location>
        <topology evidence="1">Lipid-anchor</topology>
        <topology evidence="1">GPI-anchor</topology>
    </subcellularLocation>
</comment>
<dbReference type="Proteomes" id="UP000694386">
    <property type="component" value="Unplaced"/>
</dbReference>
<evidence type="ECO:0000256" key="2">
    <source>
        <dbReference type="ARBA" id="ARBA00012647"/>
    </source>
</evidence>
<evidence type="ECO:0000256" key="3">
    <source>
        <dbReference type="ARBA" id="ARBA00022622"/>
    </source>
</evidence>
<feature type="binding site" evidence="5">
    <location>
        <position position="39"/>
    </location>
    <ligand>
        <name>Zn(2+)</name>
        <dbReference type="ChEBI" id="CHEBI:29105"/>
        <label>2</label>
    </ligand>
</feature>
<evidence type="ECO:0000313" key="8">
    <source>
        <dbReference type="Ensembl" id="ENSCGRP00001025769.1"/>
    </source>
</evidence>
<dbReference type="GO" id="GO:0098552">
    <property type="term" value="C:side of membrane"/>
    <property type="evidence" value="ECO:0007669"/>
    <property type="project" value="UniProtKB-KW"/>
</dbReference>
<dbReference type="PANTHER" id="PTHR11596:SF30">
    <property type="entry name" value="INTESTINAL-TYPE ALKALINE PHOSPHATASE"/>
    <property type="match status" value="1"/>
</dbReference>
<dbReference type="EC" id="3.1.3.1" evidence="2"/>
<evidence type="ECO:0000256" key="6">
    <source>
        <dbReference type="RuleBase" id="RU003946"/>
    </source>
</evidence>
<reference evidence="9" key="1">
    <citation type="journal article" date="2011" name="Nat. Biotechnol.">
        <title>The genomic sequence of the Chinese hamster ovary (CHO)-K1 cell line.</title>
        <authorList>
            <person name="Xu X."/>
            <person name="Nagarajan H."/>
            <person name="Lewis N.E."/>
            <person name="Pan S."/>
            <person name="Cai Z."/>
            <person name="Liu X."/>
            <person name="Chen W."/>
            <person name="Xie M."/>
            <person name="Wang W."/>
            <person name="Hammond S."/>
            <person name="Andersen M.R."/>
            <person name="Neff N."/>
            <person name="Passarelli B."/>
            <person name="Koh W."/>
            <person name="Fan H.C."/>
            <person name="Wang J."/>
            <person name="Gui Y."/>
            <person name="Lee K.H."/>
            <person name="Betenbaugh M.J."/>
            <person name="Quake S.R."/>
            <person name="Famili I."/>
            <person name="Palsson B.O."/>
            <person name="Wang J."/>
        </authorList>
    </citation>
    <scope>NUCLEOTIDE SEQUENCE [LARGE SCALE GENOMIC DNA]</scope>
    <source>
        <strain evidence="9">CHO K1 cell line</strain>
    </source>
</reference>
<feature type="binding site" evidence="5">
    <location>
        <position position="138"/>
    </location>
    <ligand>
        <name>Mg(2+)</name>
        <dbReference type="ChEBI" id="CHEBI:18420"/>
    </ligand>
</feature>
<evidence type="ECO:0000313" key="7">
    <source>
        <dbReference type="EMBL" id="EGW09020.1"/>
    </source>
</evidence>
<protein>
    <recommendedName>
        <fullName evidence="2">alkaline phosphatase</fullName>
        <ecNumber evidence="2">3.1.3.1</ecNumber>
    </recommendedName>
</protein>
<accession>G3I6D5</accession>
<evidence type="ECO:0000313" key="9">
    <source>
        <dbReference type="Proteomes" id="UP000001075"/>
    </source>
</evidence>